<dbReference type="GO" id="GO:0016787">
    <property type="term" value="F:hydrolase activity"/>
    <property type="evidence" value="ECO:0007669"/>
    <property type="project" value="UniProtKB-KW"/>
</dbReference>
<evidence type="ECO:0000259" key="4">
    <source>
        <dbReference type="Pfam" id="PF00135"/>
    </source>
</evidence>
<keyword evidence="6" id="KW-1185">Reference proteome</keyword>
<organism evidence="5 6">
    <name type="scientific">Pigmentiphaga aceris</name>
    <dbReference type="NCBI Taxonomy" id="1940612"/>
    <lineage>
        <taxon>Bacteria</taxon>
        <taxon>Pseudomonadati</taxon>
        <taxon>Pseudomonadota</taxon>
        <taxon>Betaproteobacteria</taxon>
        <taxon>Burkholderiales</taxon>
        <taxon>Alcaligenaceae</taxon>
        <taxon>Pigmentiphaga</taxon>
    </lineage>
</organism>
<dbReference type="Pfam" id="PF00135">
    <property type="entry name" value="COesterase"/>
    <property type="match status" value="1"/>
</dbReference>
<dbReference type="Proteomes" id="UP000325161">
    <property type="component" value="Chromosome"/>
</dbReference>
<dbReference type="InterPro" id="IPR002018">
    <property type="entry name" value="CarbesteraseB"/>
</dbReference>
<protein>
    <recommendedName>
        <fullName evidence="3">Carboxylic ester hydrolase</fullName>
        <ecNumber evidence="3">3.1.1.-</ecNumber>
    </recommendedName>
</protein>
<dbReference type="InterPro" id="IPR050309">
    <property type="entry name" value="Type-B_Carboxylest/Lipase"/>
</dbReference>
<reference evidence="5 6" key="1">
    <citation type="submission" date="2019-08" db="EMBL/GenBank/DDBJ databases">
        <title>Amphibian skin-associated Pigmentiphaga: genome sequence and occurrence across geography and hosts.</title>
        <authorList>
            <person name="Bletz M.C."/>
            <person name="Bunk B."/>
            <person name="Sproeer C."/>
            <person name="Biwer P."/>
            <person name="Reiter S."/>
            <person name="Rabemananjara F.C.E."/>
            <person name="Schulz S."/>
            <person name="Overmann J."/>
            <person name="Vences M."/>
        </authorList>
    </citation>
    <scope>NUCLEOTIDE SEQUENCE [LARGE SCALE GENOMIC DNA]</scope>
    <source>
        <strain evidence="5 6">Mada1488</strain>
    </source>
</reference>
<feature type="domain" description="Carboxylesterase type B" evidence="4">
    <location>
        <begin position="9"/>
        <end position="467"/>
    </location>
</feature>
<dbReference type="InterPro" id="IPR029058">
    <property type="entry name" value="AB_hydrolase_fold"/>
</dbReference>
<evidence type="ECO:0000256" key="2">
    <source>
        <dbReference type="ARBA" id="ARBA00022801"/>
    </source>
</evidence>
<gene>
    <name evidence="5" type="ORF">FXN63_00590</name>
</gene>
<dbReference type="RefSeq" id="WP_148811845.1">
    <property type="nucleotide sequence ID" value="NZ_CP043046.1"/>
</dbReference>
<evidence type="ECO:0000313" key="6">
    <source>
        <dbReference type="Proteomes" id="UP000325161"/>
    </source>
</evidence>
<dbReference type="EMBL" id="CP043046">
    <property type="protein sequence ID" value="QEI04493.1"/>
    <property type="molecule type" value="Genomic_DNA"/>
</dbReference>
<accession>A0A5C0AT88</accession>
<proteinExistence type="inferred from homology"/>
<dbReference type="KEGG" id="pacr:FXN63_00590"/>
<dbReference type="Gene3D" id="3.40.50.1820">
    <property type="entry name" value="alpha/beta hydrolase"/>
    <property type="match status" value="1"/>
</dbReference>
<comment type="similarity">
    <text evidence="1 3">Belongs to the type-B carboxylesterase/lipase family.</text>
</comment>
<evidence type="ECO:0000313" key="5">
    <source>
        <dbReference type="EMBL" id="QEI04493.1"/>
    </source>
</evidence>
<name>A0A5C0AT88_9BURK</name>
<keyword evidence="2 3" id="KW-0378">Hydrolase</keyword>
<dbReference type="SUPFAM" id="SSF53474">
    <property type="entry name" value="alpha/beta-Hydrolases"/>
    <property type="match status" value="1"/>
</dbReference>
<dbReference type="OrthoDB" id="9775851at2"/>
<sequence>MSLPLAHPACGAVRGIRTGQVSAWLGIPYAQPPVGTRRFLAPARARAWHDVRDARQFGQAAVQRHVAVVSKPFLGPSVGEDCLSLNIWSPAADGAKRPVMVWIHGGAFILGSARIYDGAQLAETGDMVVVTMNYRMGALGFVNFRGLTGDTRFASNPGLRDVMLALQWVRTNIEAFGGDPAQVTLAGSSAGSIMASLLMASDEAAQLFDGVILQSGTYDLVHSQEKSLAVAQAYLDVLEIQNGPDTLEKLQALDATKLLSAQAAVQRRLPGVLATVPWFDGELVPASIEAARSKTLRAMPMLAGVNRDETRMFELVPGPDLLPLKRDALTQFLRLHVGEESAAQVLALYPDQVAGNRQLATDLEFLMPTLQLAERHAEHSPTWLYRFDATHPMLGGAVHGLELSYLWNWTGALAMMARGGALTGDKAALAESMRAYWISFVRTGNPGTQWPAFNAVDRQTMVFDKVSQLVRDPDGARRAHWPMLIRAQ</sequence>
<dbReference type="PANTHER" id="PTHR11559">
    <property type="entry name" value="CARBOXYLESTERASE"/>
    <property type="match status" value="1"/>
</dbReference>
<dbReference type="EC" id="3.1.1.-" evidence="3"/>
<dbReference type="AlphaFoldDB" id="A0A5C0AT88"/>
<evidence type="ECO:0000256" key="1">
    <source>
        <dbReference type="ARBA" id="ARBA00005964"/>
    </source>
</evidence>
<dbReference type="PROSITE" id="PS00122">
    <property type="entry name" value="CARBOXYLESTERASE_B_1"/>
    <property type="match status" value="1"/>
</dbReference>
<evidence type="ECO:0000256" key="3">
    <source>
        <dbReference type="RuleBase" id="RU361235"/>
    </source>
</evidence>
<dbReference type="InterPro" id="IPR019826">
    <property type="entry name" value="Carboxylesterase_B_AS"/>
</dbReference>